<proteinExistence type="predicted"/>
<dbReference type="Pfam" id="PF04773">
    <property type="entry name" value="FecR"/>
    <property type="match status" value="1"/>
</dbReference>
<dbReference type="GO" id="GO:0016989">
    <property type="term" value="F:sigma factor antagonist activity"/>
    <property type="evidence" value="ECO:0007669"/>
    <property type="project" value="TreeGrafter"/>
</dbReference>
<protein>
    <submittedName>
        <fullName evidence="4">FecR family protein</fullName>
    </submittedName>
</protein>
<dbReference type="EMBL" id="CP050063">
    <property type="protein sequence ID" value="QIP15042.1"/>
    <property type="molecule type" value="Genomic_DNA"/>
</dbReference>
<dbReference type="PANTHER" id="PTHR30273:SF2">
    <property type="entry name" value="PROTEIN FECR"/>
    <property type="match status" value="1"/>
</dbReference>
<evidence type="ECO:0000313" key="5">
    <source>
        <dbReference type="Proteomes" id="UP000501802"/>
    </source>
</evidence>
<name>A0A6G9ARC8_9BACT</name>
<evidence type="ECO:0000259" key="2">
    <source>
        <dbReference type="Pfam" id="PF04773"/>
    </source>
</evidence>
<dbReference type="PIRSF" id="PIRSF018266">
    <property type="entry name" value="FecR"/>
    <property type="match status" value="1"/>
</dbReference>
<gene>
    <name evidence="4" type="ORF">G8759_21665</name>
</gene>
<dbReference type="InterPro" id="IPR032508">
    <property type="entry name" value="FecR_C"/>
</dbReference>
<keyword evidence="1" id="KW-0812">Transmembrane</keyword>
<dbReference type="Pfam" id="PF16344">
    <property type="entry name" value="FecR_C"/>
    <property type="match status" value="1"/>
</dbReference>
<feature type="transmembrane region" description="Helical" evidence="1">
    <location>
        <begin position="100"/>
        <end position="118"/>
    </location>
</feature>
<dbReference type="PANTHER" id="PTHR30273">
    <property type="entry name" value="PERIPLASMIC SIGNAL SENSOR AND SIGMA FACTOR ACTIVATOR FECR-RELATED"/>
    <property type="match status" value="1"/>
</dbReference>
<evidence type="ECO:0000259" key="3">
    <source>
        <dbReference type="Pfam" id="PF16344"/>
    </source>
</evidence>
<feature type="domain" description="Protein FecR C-terminal" evidence="3">
    <location>
        <begin position="281"/>
        <end position="337"/>
    </location>
</feature>
<accession>A0A6G9ARC8</accession>
<keyword evidence="1" id="KW-0472">Membrane</keyword>
<dbReference type="Gene3D" id="2.60.120.1440">
    <property type="match status" value="1"/>
</dbReference>
<dbReference type="InterPro" id="IPR006860">
    <property type="entry name" value="FecR"/>
</dbReference>
<dbReference type="Gene3D" id="3.55.50.30">
    <property type="match status" value="1"/>
</dbReference>
<reference evidence="4 5" key="1">
    <citation type="submission" date="2020-03" db="EMBL/GenBank/DDBJ databases">
        <authorList>
            <person name="Kim M.K."/>
        </authorList>
    </citation>
    <scope>NUCLEOTIDE SEQUENCE [LARGE SCALE GENOMIC DNA]</scope>
    <source>
        <strain evidence="4 5">BT328</strain>
    </source>
</reference>
<organism evidence="4 5">
    <name type="scientific">Spirosoma aureum</name>
    <dbReference type="NCBI Taxonomy" id="2692134"/>
    <lineage>
        <taxon>Bacteria</taxon>
        <taxon>Pseudomonadati</taxon>
        <taxon>Bacteroidota</taxon>
        <taxon>Cytophagia</taxon>
        <taxon>Cytophagales</taxon>
        <taxon>Cytophagaceae</taxon>
        <taxon>Spirosoma</taxon>
    </lineage>
</organism>
<feature type="domain" description="FecR protein" evidence="2">
    <location>
        <begin position="141"/>
        <end position="229"/>
    </location>
</feature>
<dbReference type="Proteomes" id="UP000501802">
    <property type="component" value="Chromosome"/>
</dbReference>
<dbReference type="InterPro" id="IPR012373">
    <property type="entry name" value="Ferrdict_sens_TM"/>
</dbReference>
<keyword evidence="1" id="KW-1133">Transmembrane helix</keyword>
<sequence length="356" mass="40061">MKGWITFTTADEFATDPTFRDWVSSGQFGRPDHDFTQFLTAHPQLHSLAQQAADLLRVTAIPVDYLSPQELNEQIEATWKKVRRVEEERDVPIRSLHRSWFWRAAAVLLLVGGVSWWASRPVAPTNLSAIHTWQVVTNQQATKKPVSLVDGSVVWLFPGSTLRYPTMFAANRREVTLTGEAFFEVHKNARQPFYVKTSQLITRVVGTSFLVKVLPQNKGTLIQVRTGNVLVYRNSAAASTERPISLRANEELRVVRSQEPFITQRIKQPSALSERLNEQQFEFSEVPVSDVLDALAKAYDMPIDFDPAAFRNCLITTSLSDEPLTEKLTILAETIGPDTRAELIGNRIRLTGSGCP</sequence>
<keyword evidence="5" id="KW-1185">Reference proteome</keyword>
<dbReference type="RefSeq" id="WP_167212311.1">
    <property type="nucleotide sequence ID" value="NZ_CP050063.1"/>
</dbReference>
<dbReference type="KEGG" id="spib:G8759_21665"/>
<evidence type="ECO:0000313" key="4">
    <source>
        <dbReference type="EMBL" id="QIP15042.1"/>
    </source>
</evidence>
<evidence type="ECO:0000256" key="1">
    <source>
        <dbReference type="SAM" id="Phobius"/>
    </source>
</evidence>
<dbReference type="AlphaFoldDB" id="A0A6G9ARC8"/>